<evidence type="ECO:0000256" key="4">
    <source>
        <dbReference type="ARBA" id="ARBA00022692"/>
    </source>
</evidence>
<evidence type="ECO:0000313" key="18">
    <source>
        <dbReference type="Proteomes" id="UP001164929"/>
    </source>
</evidence>
<dbReference type="Pfam" id="PF10613">
    <property type="entry name" value="Lig_chan-Glu_bd"/>
    <property type="match status" value="1"/>
</dbReference>
<evidence type="ECO:0000259" key="16">
    <source>
        <dbReference type="SMART" id="SM00079"/>
    </source>
</evidence>
<dbReference type="AlphaFoldDB" id="A0AAD6M5T6"/>
<dbReference type="CDD" id="cd19990">
    <property type="entry name" value="PBP1_GABAb_receptor_plant"/>
    <property type="match status" value="1"/>
</dbReference>
<dbReference type="Pfam" id="PF01094">
    <property type="entry name" value="ANF_receptor"/>
    <property type="match status" value="1"/>
</dbReference>
<dbReference type="PIRSF" id="PIRSF037090">
    <property type="entry name" value="Iontro_Glu-like_rcpt_pln"/>
    <property type="match status" value="1"/>
</dbReference>
<dbReference type="GO" id="GO:0016020">
    <property type="term" value="C:membrane"/>
    <property type="evidence" value="ECO:0007669"/>
    <property type="project" value="UniProtKB-SubCell"/>
</dbReference>
<dbReference type="Pfam" id="PF00060">
    <property type="entry name" value="Lig_chan"/>
    <property type="match status" value="1"/>
</dbReference>
<dbReference type="FunFam" id="1.10.287.70:FF:000037">
    <property type="entry name" value="Glutamate receptor"/>
    <property type="match status" value="1"/>
</dbReference>
<evidence type="ECO:0000256" key="14">
    <source>
        <dbReference type="PIRSR" id="PIRSR037090-50"/>
    </source>
</evidence>
<keyword evidence="7 13" id="KW-0406">Ion transport</keyword>
<evidence type="ECO:0000256" key="1">
    <source>
        <dbReference type="ARBA" id="ARBA00004141"/>
    </source>
</evidence>
<dbReference type="Gene3D" id="3.40.190.10">
    <property type="entry name" value="Periplasmic binding protein-like II"/>
    <property type="match status" value="2"/>
</dbReference>
<gene>
    <name evidence="17" type="ORF">NC653_027375</name>
</gene>
<comment type="similarity">
    <text evidence="2 13">Belongs to the glutamate-gated ion channel (TC 1.A.10.1) family.</text>
</comment>
<dbReference type="InterPro" id="IPR028082">
    <property type="entry name" value="Peripla_BP_I"/>
</dbReference>
<comment type="function">
    <text evidence="13">Glutamate-gated receptor that probably acts as non-selective cation channel.</text>
</comment>
<dbReference type="SUPFAM" id="SSF53822">
    <property type="entry name" value="Periplasmic binding protein-like I"/>
    <property type="match status" value="1"/>
</dbReference>
<dbReference type="SUPFAM" id="SSF53850">
    <property type="entry name" value="Periplasmic binding protein-like II"/>
    <property type="match status" value="1"/>
</dbReference>
<feature type="disulfide bond" evidence="14">
    <location>
        <begin position="803"/>
        <end position="859"/>
    </location>
</feature>
<keyword evidence="4 15" id="KW-0812">Transmembrane</keyword>
<keyword evidence="5" id="KW-0732">Signal</keyword>
<evidence type="ECO:0000256" key="11">
    <source>
        <dbReference type="ARBA" id="ARBA00023286"/>
    </source>
</evidence>
<evidence type="ECO:0000256" key="5">
    <source>
        <dbReference type="ARBA" id="ARBA00022729"/>
    </source>
</evidence>
<dbReference type="Gene3D" id="3.40.50.2300">
    <property type="match status" value="2"/>
</dbReference>
<dbReference type="InterPro" id="IPR015683">
    <property type="entry name" value="Ionotropic_Glu_rcpt"/>
</dbReference>
<proteinExistence type="inferred from homology"/>
<keyword evidence="9 13" id="KW-0675">Receptor</keyword>
<evidence type="ECO:0000256" key="12">
    <source>
        <dbReference type="ARBA" id="ARBA00023303"/>
    </source>
</evidence>
<feature type="transmembrane region" description="Helical" evidence="15">
    <location>
        <begin position="879"/>
        <end position="899"/>
    </location>
</feature>
<protein>
    <recommendedName>
        <fullName evidence="13">Glutamate receptor</fullName>
    </recommendedName>
</protein>
<comment type="subcellular location">
    <subcellularLocation>
        <location evidence="1">Membrane</location>
        <topology evidence="1">Multi-pass membrane protein</topology>
    </subcellularLocation>
</comment>
<evidence type="ECO:0000256" key="9">
    <source>
        <dbReference type="ARBA" id="ARBA00023170"/>
    </source>
</evidence>
<evidence type="ECO:0000256" key="10">
    <source>
        <dbReference type="ARBA" id="ARBA00023180"/>
    </source>
</evidence>
<dbReference type="InterPro" id="IPR001828">
    <property type="entry name" value="ANF_lig-bd_rcpt"/>
</dbReference>
<keyword evidence="11 13" id="KW-1071">Ligand-gated ion channel</keyword>
<evidence type="ECO:0000256" key="2">
    <source>
        <dbReference type="ARBA" id="ARBA00008685"/>
    </source>
</evidence>
<dbReference type="Gene3D" id="1.10.287.70">
    <property type="match status" value="1"/>
</dbReference>
<dbReference type="InterPro" id="IPR017103">
    <property type="entry name" value="Iontropic_Glu_rcpt_pln"/>
</dbReference>
<evidence type="ECO:0000256" key="7">
    <source>
        <dbReference type="ARBA" id="ARBA00023065"/>
    </source>
</evidence>
<dbReference type="InterPro" id="IPR019594">
    <property type="entry name" value="Glu/Gly-bd"/>
</dbReference>
<dbReference type="InterPro" id="IPR001320">
    <property type="entry name" value="Iontro_rcpt_C"/>
</dbReference>
<name>A0AAD6M5T6_9ROSI</name>
<dbReference type="InterPro" id="IPR044440">
    <property type="entry name" value="GABAb_receptor_plant_PBP1"/>
</dbReference>
<evidence type="ECO:0000256" key="6">
    <source>
        <dbReference type="ARBA" id="ARBA00022989"/>
    </source>
</evidence>
<dbReference type="Proteomes" id="UP001164929">
    <property type="component" value="Chromosome 11"/>
</dbReference>
<dbReference type="PANTHER" id="PTHR18966">
    <property type="entry name" value="IONOTROPIC GLUTAMATE RECEPTOR"/>
    <property type="match status" value="1"/>
</dbReference>
<keyword evidence="12 13" id="KW-0407">Ion channel</keyword>
<feature type="domain" description="Ionotropic glutamate receptor C-terminal" evidence="16">
    <location>
        <begin position="500"/>
        <end position="855"/>
    </location>
</feature>
<feature type="transmembrane region" description="Helical" evidence="15">
    <location>
        <begin position="638"/>
        <end position="656"/>
    </location>
</feature>
<dbReference type="FunFam" id="3.40.50.2300:FF:000188">
    <property type="entry name" value="Glutamate receptor"/>
    <property type="match status" value="1"/>
</dbReference>
<keyword evidence="6 15" id="KW-1133">Transmembrane helix</keyword>
<dbReference type="SMART" id="SM00079">
    <property type="entry name" value="PBPe"/>
    <property type="match status" value="1"/>
</dbReference>
<evidence type="ECO:0000256" key="3">
    <source>
        <dbReference type="ARBA" id="ARBA00022448"/>
    </source>
</evidence>
<sequence length="972" mass="109826">MYPCIIRILKTFKTKTSYNRMKRASLFTKFNSQLRTCPLIPVNKVLKPCFLLSVLITFLLILSDGVEAAAGTNKVTNIGAIIDGNSRSGKEAKTAMEIAIQNFNNISRNHKLSLHFKHPKGDPLQAAYAAEELIKEKKVEVIIGMDTWEEAALVANIGNQSQVPILSFAAPAINPILTSLRWPFLIRMASDGSEQMRCIAALVRSYNWRRVVVIYEDDVLGSESGSLALLTKALQEVGSEIEYRLVLPPLSFLTDPKDVVQDELMKLQHRTKARVFIVLQSSLPMLTCIFGEAKKAGLVGNDTVWIVANSITSFLDSVDNPVFSSMEGTLGIKTYYSSSSSYKRFEALFQKSFRSEYLNENDFQPGIQALRAYDSIGIITRAIEKLGSNITSPKRFLNSVLESDFSGLSGRIRFKDGMLSDAPTLRIVNVVGKKCKELDFWLPNCGFSDTLYVEQGKGRCRNSDGDKTSGGLSGPVIWPGDLNGRDPKGWAMPTEENPLRIIVPRRTSFDKFVTFRIGEQRPVGFCVDLFDEVVKRLNYSIPPVFFEFDGQYGDMIQGVYNKLFFQHYFCTECHCLTVLPLVNRKTYDAAIGDITILAERTEYVEFTQPYAESGLSMIVPLETEDTSWIFLKPFNLKMWMVSGALFIYTMLIIWFLEHQASPEFRGPRKDQFGTALWFTFSSVFFAQRERLYSNFTRVVVVAWLCVVFILTSSYTASLTSMLTVQRMKPNFSEFEKLKKDKLNVGCDDDSFVQKYLEDVLGFDHDKIKVFNLENDYTTEFERNSIAAAFLELPYERLFLNQHCKSYTSTKPAYRFGGFGFAFQKGSPFAADFSREILCLSEDGNITLLEQKWFAPSPECSTSATNNNVESLSLRSFKGIYIVFAAISTICFLLFLFRLLRNSRPHQEADGGHLTPGGNSGSSSGDRITEYFYNGEKTRVPRRASTFAQALDKDEWGSTKWEYVSNSEILENN</sequence>
<evidence type="ECO:0000256" key="8">
    <source>
        <dbReference type="ARBA" id="ARBA00023136"/>
    </source>
</evidence>
<accession>A0AAD6M5T6</accession>
<dbReference type="GO" id="GO:0015276">
    <property type="term" value="F:ligand-gated monoatomic ion channel activity"/>
    <property type="evidence" value="ECO:0007669"/>
    <property type="project" value="InterPro"/>
</dbReference>
<keyword evidence="14" id="KW-1015">Disulfide bond</keyword>
<keyword evidence="3 13" id="KW-0813">Transport</keyword>
<reference evidence="17" key="1">
    <citation type="journal article" date="2023" name="Mol. Ecol. Resour.">
        <title>Chromosome-level genome assembly of a triploid poplar Populus alba 'Berolinensis'.</title>
        <authorList>
            <person name="Chen S."/>
            <person name="Yu Y."/>
            <person name="Wang X."/>
            <person name="Wang S."/>
            <person name="Zhang T."/>
            <person name="Zhou Y."/>
            <person name="He R."/>
            <person name="Meng N."/>
            <person name="Wang Y."/>
            <person name="Liu W."/>
            <person name="Liu Z."/>
            <person name="Liu J."/>
            <person name="Guo Q."/>
            <person name="Huang H."/>
            <person name="Sederoff R.R."/>
            <person name="Wang G."/>
            <person name="Qu G."/>
            <person name="Chen S."/>
        </authorList>
    </citation>
    <scope>NUCLEOTIDE SEQUENCE</scope>
    <source>
        <strain evidence="17">SC-2020</strain>
    </source>
</reference>
<dbReference type="CDD" id="cd13686">
    <property type="entry name" value="GluR_Plant"/>
    <property type="match status" value="1"/>
</dbReference>
<feature type="transmembrane region" description="Helical" evidence="15">
    <location>
        <begin position="700"/>
        <end position="724"/>
    </location>
</feature>
<evidence type="ECO:0000256" key="13">
    <source>
        <dbReference type="PIRNR" id="PIRNR037090"/>
    </source>
</evidence>
<keyword evidence="18" id="KW-1185">Reference proteome</keyword>
<keyword evidence="8 13" id="KW-0472">Membrane</keyword>
<comment type="caution">
    <text evidence="17">The sequence shown here is derived from an EMBL/GenBank/DDBJ whole genome shotgun (WGS) entry which is preliminary data.</text>
</comment>
<evidence type="ECO:0000256" key="15">
    <source>
        <dbReference type="SAM" id="Phobius"/>
    </source>
</evidence>
<dbReference type="EMBL" id="JAQIZT010000011">
    <property type="protein sequence ID" value="KAJ6979197.1"/>
    <property type="molecule type" value="Genomic_DNA"/>
</dbReference>
<organism evidence="17 18">
    <name type="scientific">Populus alba x Populus x berolinensis</name>
    <dbReference type="NCBI Taxonomy" id="444605"/>
    <lineage>
        <taxon>Eukaryota</taxon>
        <taxon>Viridiplantae</taxon>
        <taxon>Streptophyta</taxon>
        <taxon>Embryophyta</taxon>
        <taxon>Tracheophyta</taxon>
        <taxon>Spermatophyta</taxon>
        <taxon>Magnoliopsida</taxon>
        <taxon>eudicotyledons</taxon>
        <taxon>Gunneridae</taxon>
        <taxon>Pentapetalae</taxon>
        <taxon>rosids</taxon>
        <taxon>fabids</taxon>
        <taxon>Malpighiales</taxon>
        <taxon>Salicaceae</taxon>
        <taxon>Saliceae</taxon>
        <taxon>Populus</taxon>
    </lineage>
</organism>
<keyword evidence="10" id="KW-0325">Glycoprotein</keyword>
<evidence type="ECO:0000313" key="17">
    <source>
        <dbReference type="EMBL" id="KAJ6979197.1"/>
    </source>
</evidence>